<dbReference type="Proteomes" id="UP000037288">
    <property type="component" value="Unassembled WGS sequence"/>
</dbReference>
<dbReference type="STRING" id="1678637.AC230_10825"/>
<accession>A0A0K9XIE5</accession>
<dbReference type="OrthoDB" id="4864198at2"/>
<feature type="region of interest" description="Disordered" evidence="1">
    <location>
        <begin position="61"/>
        <end position="94"/>
    </location>
</feature>
<organism evidence="3 4">
    <name type="scientific">Streptomyces caatingaensis</name>
    <dbReference type="NCBI Taxonomy" id="1678637"/>
    <lineage>
        <taxon>Bacteria</taxon>
        <taxon>Bacillati</taxon>
        <taxon>Actinomycetota</taxon>
        <taxon>Actinomycetes</taxon>
        <taxon>Kitasatosporales</taxon>
        <taxon>Streptomycetaceae</taxon>
        <taxon>Streptomyces</taxon>
    </lineage>
</organism>
<dbReference type="Pfam" id="PF13399">
    <property type="entry name" value="LytR_C"/>
    <property type="match status" value="1"/>
</dbReference>
<evidence type="ECO:0000313" key="4">
    <source>
        <dbReference type="Proteomes" id="UP000037288"/>
    </source>
</evidence>
<evidence type="ECO:0000313" key="3">
    <source>
        <dbReference type="EMBL" id="KNB52442.1"/>
    </source>
</evidence>
<comment type="caution">
    <text evidence="3">The sequence shown here is derived from an EMBL/GenBank/DDBJ whole genome shotgun (WGS) entry which is preliminary data.</text>
</comment>
<gene>
    <name evidence="3" type="ORF">AC230_10825</name>
</gene>
<feature type="compositionally biased region" description="Basic residues" evidence="1">
    <location>
        <begin position="15"/>
        <end position="24"/>
    </location>
</feature>
<protein>
    <submittedName>
        <fullName evidence="3">Membrane protein</fullName>
    </submittedName>
</protein>
<feature type="region of interest" description="Disordered" evidence="1">
    <location>
        <begin position="194"/>
        <end position="220"/>
    </location>
</feature>
<feature type="region of interest" description="Disordered" evidence="1">
    <location>
        <begin position="1"/>
        <end position="24"/>
    </location>
</feature>
<dbReference type="Gene3D" id="3.30.70.2390">
    <property type="match status" value="1"/>
</dbReference>
<dbReference type="InterPro" id="IPR027381">
    <property type="entry name" value="LytR/CpsA/Psr_C"/>
</dbReference>
<dbReference type="PATRIC" id="fig|1678637.3.peg.2339"/>
<feature type="domain" description="LytR/CpsA/Psr regulator C-terminal" evidence="2">
    <location>
        <begin position="101"/>
        <end position="191"/>
    </location>
</feature>
<feature type="compositionally biased region" description="Basic and acidic residues" evidence="1">
    <location>
        <begin position="68"/>
        <end position="94"/>
    </location>
</feature>
<dbReference type="AlphaFoldDB" id="A0A0K9XIE5"/>
<sequence>MSMLTPPGMGGKYRVTGRRFPHMRRPRSPKRIVLAAAVAVAVLGLGGWGTLQLVDVFSGGGGTPQAARKNDDCGKAAHGDRTDARAAGHAAPREQLPRPADITVNVYNATPRSGLAKTTADELKQRGFRIGKVGNAPAPYDKNVNGTALLLGAPEDTDTAMRVLQEQVEGAEVKADVRKGEDIDLIIGAGFKELAPPRDAGSGPAATPPSSSPSGGAAKC</sequence>
<evidence type="ECO:0000259" key="2">
    <source>
        <dbReference type="Pfam" id="PF13399"/>
    </source>
</evidence>
<reference evidence="4" key="1">
    <citation type="submission" date="2015-07" db="EMBL/GenBank/DDBJ databases">
        <title>Draft genome sequence of Streptomyces sp. CMAA 1322, a bacterium isolated from Caatinga biome, from dry forest semiarid of Brazil.</title>
        <authorList>
            <person name="Santos S.N."/>
            <person name="Gacesa R."/>
            <person name="Taketani R.G."/>
            <person name="Long P.F."/>
            <person name="Melo I.S."/>
        </authorList>
    </citation>
    <scope>NUCLEOTIDE SEQUENCE [LARGE SCALE GENOMIC DNA]</scope>
    <source>
        <strain evidence="4">CMAA 1322</strain>
    </source>
</reference>
<dbReference type="RefSeq" id="WP_049715915.1">
    <property type="nucleotide sequence ID" value="NZ_LFXA01000005.1"/>
</dbReference>
<keyword evidence="4" id="KW-1185">Reference proteome</keyword>
<evidence type="ECO:0000256" key="1">
    <source>
        <dbReference type="SAM" id="MobiDB-lite"/>
    </source>
</evidence>
<proteinExistence type="predicted"/>
<dbReference type="EMBL" id="LFXA01000005">
    <property type="protein sequence ID" value="KNB52442.1"/>
    <property type="molecule type" value="Genomic_DNA"/>
</dbReference>
<name>A0A0K9XIE5_9ACTN</name>